<sequence>MKKNIIYNGDCTEILTKEIEENSIDLVFADPPYNLSGNGLHWKGNKTGGDWFMVNEEWDKMTAPEYMQFTRKWIAGCHKALKDKGSIYIACSYHNIGEVMIVLKQLDYKINNIITWYKTNAMPNMTRRVFTHSTEFVIWAVKGSGWTFNYDKIKEINPEKQKDGKEKQMRDFWEMPLVQGKERLSGEDGKALHPTQKPEEMLKRIILASSNEGDIVLDPFMGSGTTAFVAQKYNRNFIGIEREKKYVEAIKKRLGL</sequence>
<dbReference type="InterPro" id="IPR002052">
    <property type="entry name" value="DNA_methylase_N6_adenine_CS"/>
</dbReference>
<accession>A0A098ED56</accession>
<protein>
    <submittedName>
        <fullName evidence="5">DNA methylase N-4/N-6 domain protein</fullName>
        <ecNumber evidence="5">2.1.1.72</ecNumber>
    </submittedName>
</protein>
<dbReference type="InterPro" id="IPR029063">
    <property type="entry name" value="SAM-dependent_MTases_sf"/>
</dbReference>
<comment type="similarity">
    <text evidence="1">Belongs to the N(4)/N(6)-methyltransferase family.</text>
</comment>
<dbReference type="InterPro" id="IPR002941">
    <property type="entry name" value="DNA_methylase_N4/N6"/>
</dbReference>
<feature type="domain" description="DNA methylase N-4/N-6" evidence="4">
    <location>
        <begin position="24"/>
        <end position="252"/>
    </location>
</feature>
<dbReference type="Pfam" id="PF01555">
    <property type="entry name" value="N6_N4_Mtase"/>
    <property type="match status" value="1"/>
</dbReference>
<evidence type="ECO:0000256" key="2">
    <source>
        <dbReference type="ARBA" id="ARBA00022603"/>
    </source>
</evidence>
<dbReference type="GO" id="GO:0005737">
    <property type="term" value="C:cytoplasm"/>
    <property type="evidence" value="ECO:0007669"/>
    <property type="project" value="TreeGrafter"/>
</dbReference>
<dbReference type="PRINTS" id="PR00508">
    <property type="entry name" value="S21N4MTFRASE"/>
</dbReference>
<dbReference type="EMBL" id="CCXY01000441">
    <property type="protein sequence ID" value="CEG13948.1"/>
    <property type="molecule type" value="Genomic_DNA"/>
</dbReference>
<dbReference type="GO" id="GO:0009007">
    <property type="term" value="F:site-specific DNA-methyltransferase (adenine-specific) activity"/>
    <property type="evidence" value="ECO:0007669"/>
    <property type="project" value="UniProtKB-EC"/>
</dbReference>
<dbReference type="PROSITE" id="PS00092">
    <property type="entry name" value="N6_MTASE"/>
    <property type="match status" value="1"/>
</dbReference>
<dbReference type="InterPro" id="IPR001091">
    <property type="entry name" value="RM_Methyltransferase"/>
</dbReference>
<organism evidence="5">
    <name type="scientific">groundwater metagenome</name>
    <dbReference type="NCBI Taxonomy" id="717931"/>
    <lineage>
        <taxon>unclassified sequences</taxon>
        <taxon>metagenomes</taxon>
        <taxon>ecological metagenomes</taxon>
    </lineage>
</organism>
<dbReference type="GO" id="GO:0008170">
    <property type="term" value="F:N-methyltransferase activity"/>
    <property type="evidence" value="ECO:0007669"/>
    <property type="project" value="InterPro"/>
</dbReference>
<evidence type="ECO:0000256" key="1">
    <source>
        <dbReference type="ARBA" id="ARBA00006594"/>
    </source>
</evidence>
<dbReference type="SUPFAM" id="SSF53335">
    <property type="entry name" value="S-adenosyl-L-methionine-dependent methyltransferases"/>
    <property type="match status" value="1"/>
</dbReference>
<dbReference type="PANTHER" id="PTHR13370:SF3">
    <property type="entry name" value="TRNA (GUANINE(10)-N2)-METHYLTRANSFERASE HOMOLOG"/>
    <property type="match status" value="1"/>
</dbReference>
<keyword evidence="2 5" id="KW-0489">Methyltransferase</keyword>
<evidence type="ECO:0000256" key="3">
    <source>
        <dbReference type="ARBA" id="ARBA00022679"/>
    </source>
</evidence>
<dbReference type="Gene3D" id="3.40.50.150">
    <property type="entry name" value="Vaccinia Virus protein VP39"/>
    <property type="match status" value="1"/>
</dbReference>
<dbReference type="EC" id="2.1.1.72" evidence="5"/>
<dbReference type="AlphaFoldDB" id="A0A098ED56"/>
<gene>
    <name evidence="5" type="primary">ccrM</name>
    <name evidence="5" type="ORF">MSIBF_A750006</name>
</gene>
<evidence type="ECO:0000259" key="4">
    <source>
        <dbReference type="Pfam" id="PF01555"/>
    </source>
</evidence>
<dbReference type="GO" id="GO:0003677">
    <property type="term" value="F:DNA binding"/>
    <property type="evidence" value="ECO:0007669"/>
    <property type="project" value="InterPro"/>
</dbReference>
<dbReference type="PANTHER" id="PTHR13370">
    <property type="entry name" value="RNA METHYLASE-RELATED"/>
    <property type="match status" value="1"/>
</dbReference>
<dbReference type="GO" id="GO:0032259">
    <property type="term" value="P:methylation"/>
    <property type="evidence" value="ECO:0007669"/>
    <property type="project" value="UniProtKB-KW"/>
</dbReference>
<evidence type="ECO:0000313" key="5">
    <source>
        <dbReference type="EMBL" id="CEG13948.1"/>
    </source>
</evidence>
<proteinExistence type="inferred from homology"/>
<name>A0A098ED56_9ZZZZ</name>
<reference evidence="5" key="1">
    <citation type="submission" date="2014-09" db="EMBL/GenBank/DDBJ databases">
        <authorList>
            <person name="Probst J Alexander"/>
        </authorList>
    </citation>
    <scope>NUCLEOTIDE SEQUENCE</scope>
</reference>
<keyword evidence="3 5" id="KW-0808">Transferase</keyword>